<sequence length="166" mass="17521">MSNASAKNSPMEDISLTNISLMATCFIAGLYIGRKLNSASRRISSLISVGPSKLALVIRDDLKMTKGKIAAQCSHGTLVAYRTMERSNPGLLQAWLDVGQPKIVLRAVDAHHLQELNAEAKNAGLQTVLVADAGKTQVPQGTETVLAVGPASTADIDKVTGSLKLL</sequence>
<protein>
    <recommendedName>
        <fullName evidence="1">peptidyl-tRNA hydrolase</fullName>
        <ecNumber evidence="1">3.1.1.29</ecNumber>
    </recommendedName>
</protein>
<dbReference type="Pfam" id="PF01981">
    <property type="entry name" value="PTH2"/>
    <property type="match status" value="1"/>
</dbReference>
<dbReference type="NCBIfam" id="TIGR00283">
    <property type="entry name" value="arch_pth2"/>
    <property type="match status" value="1"/>
</dbReference>
<gene>
    <name evidence="6" type="ORF">SK128_012731</name>
</gene>
<comment type="catalytic activity">
    <reaction evidence="4">
        <text>an N-acyl-L-alpha-aminoacyl-tRNA + H2O = an N-acyl-L-amino acid + a tRNA + H(+)</text>
        <dbReference type="Rhea" id="RHEA:54448"/>
        <dbReference type="Rhea" id="RHEA-COMP:10123"/>
        <dbReference type="Rhea" id="RHEA-COMP:13883"/>
        <dbReference type="ChEBI" id="CHEBI:15377"/>
        <dbReference type="ChEBI" id="CHEBI:15378"/>
        <dbReference type="ChEBI" id="CHEBI:59874"/>
        <dbReference type="ChEBI" id="CHEBI:78442"/>
        <dbReference type="ChEBI" id="CHEBI:138191"/>
        <dbReference type="EC" id="3.1.1.29"/>
    </reaction>
</comment>
<comment type="caution">
    <text evidence="6">The sequence shown here is derived from an EMBL/GenBank/DDBJ whole genome shotgun (WGS) entry which is preliminary data.</text>
</comment>
<dbReference type="CDD" id="cd02430">
    <property type="entry name" value="PTH2"/>
    <property type="match status" value="1"/>
</dbReference>
<evidence type="ECO:0000256" key="1">
    <source>
        <dbReference type="ARBA" id="ARBA00013260"/>
    </source>
</evidence>
<dbReference type="SUPFAM" id="SSF102462">
    <property type="entry name" value="Peptidyl-tRNA hydrolase II"/>
    <property type="match status" value="1"/>
</dbReference>
<evidence type="ECO:0000256" key="3">
    <source>
        <dbReference type="ARBA" id="ARBA00038050"/>
    </source>
</evidence>
<keyword evidence="5" id="KW-0472">Membrane</keyword>
<evidence type="ECO:0000256" key="5">
    <source>
        <dbReference type="SAM" id="Phobius"/>
    </source>
</evidence>
<proteinExistence type="inferred from homology"/>
<evidence type="ECO:0000313" key="7">
    <source>
        <dbReference type="Proteomes" id="UP001381693"/>
    </source>
</evidence>
<keyword evidence="5" id="KW-0812">Transmembrane</keyword>
<name>A0AAN8ZUP2_HALRR</name>
<dbReference type="InterPro" id="IPR002833">
    <property type="entry name" value="PTH2"/>
</dbReference>
<dbReference type="PANTHER" id="PTHR12649">
    <property type="entry name" value="PEPTIDYL-TRNA HYDROLASE 2"/>
    <property type="match status" value="1"/>
</dbReference>
<dbReference type="NCBIfam" id="NF003314">
    <property type="entry name" value="PRK04322.1"/>
    <property type="match status" value="1"/>
</dbReference>
<evidence type="ECO:0000313" key="6">
    <source>
        <dbReference type="EMBL" id="KAK7069291.1"/>
    </source>
</evidence>
<dbReference type="InterPro" id="IPR023476">
    <property type="entry name" value="Pep_tRNA_hydro_II_dom_sf"/>
</dbReference>
<comment type="similarity">
    <text evidence="3">Belongs to the PTH2 family.</text>
</comment>
<keyword evidence="7" id="KW-1185">Reference proteome</keyword>
<dbReference type="Proteomes" id="UP001381693">
    <property type="component" value="Unassembled WGS sequence"/>
</dbReference>
<reference evidence="6 7" key="1">
    <citation type="submission" date="2023-11" db="EMBL/GenBank/DDBJ databases">
        <title>Halocaridina rubra genome assembly.</title>
        <authorList>
            <person name="Smith C."/>
        </authorList>
    </citation>
    <scope>NUCLEOTIDE SEQUENCE [LARGE SCALE GENOMIC DNA]</scope>
    <source>
        <strain evidence="6">EP-1</strain>
        <tissue evidence="6">Whole</tissue>
    </source>
</reference>
<accession>A0AAN8ZUP2</accession>
<dbReference type="EMBL" id="JAXCGZ010016986">
    <property type="protein sequence ID" value="KAK7069291.1"/>
    <property type="molecule type" value="Genomic_DNA"/>
</dbReference>
<evidence type="ECO:0000256" key="4">
    <source>
        <dbReference type="ARBA" id="ARBA00048707"/>
    </source>
</evidence>
<organism evidence="6 7">
    <name type="scientific">Halocaridina rubra</name>
    <name type="common">Hawaiian red shrimp</name>
    <dbReference type="NCBI Taxonomy" id="373956"/>
    <lineage>
        <taxon>Eukaryota</taxon>
        <taxon>Metazoa</taxon>
        <taxon>Ecdysozoa</taxon>
        <taxon>Arthropoda</taxon>
        <taxon>Crustacea</taxon>
        <taxon>Multicrustacea</taxon>
        <taxon>Malacostraca</taxon>
        <taxon>Eumalacostraca</taxon>
        <taxon>Eucarida</taxon>
        <taxon>Decapoda</taxon>
        <taxon>Pleocyemata</taxon>
        <taxon>Caridea</taxon>
        <taxon>Atyoidea</taxon>
        <taxon>Atyidae</taxon>
        <taxon>Halocaridina</taxon>
    </lineage>
</organism>
<dbReference type="FunFam" id="3.40.1490.10:FF:000001">
    <property type="entry name" value="Peptidyl-tRNA hydrolase 2"/>
    <property type="match status" value="1"/>
</dbReference>
<keyword evidence="5" id="KW-1133">Transmembrane helix</keyword>
<dbReference type="Gene3D" id="3.40.1490.10">
    <property type="entry name" value="Bit1"/>
    <property type="match status" value="1"/>
</dbReference>
<keyword evidence="2" id="KW-0378">Hydrolase</keyword>
<dbReference type="GO" id="GO:0004045">
    <property type="term" value="F:peptidyl-tRNA hydrolase activity"/>
    <property type="evidence" value="ECO:0007669"/>
    <property type="project" value="UniProtKB-EC"/>
</dbReference>
<dbReference type="EC" id="3.1.1.29" evidence="1"/>
<feature type="transmembrane region" description="Helical" evidence="5">
    <location>
        <begin position="14"/>
        <end position="33"/>
    </location>
</feature>
<dbReference type="GO" id="GO:0005829">
    <property type="term" value="C:cytosol"/>
    <property type="evidence" value="ECO:0007669"/>
    <property type="project" value="TreeGrafter"/>
</dbReference>
<dbReference type="AlphaFoldDB" id="A0AAN8ZUP2"/>
<evidence type="ECO:0000256" key="2">
    <source>
        <dbReference type="ARBA" id="ARBA00022801"/>
    </source>
</evidence>
<dbReference type="PANTHER" id="PTHR12649:SF11">
    <property type="entry name" value="PEPTIDYL-TRNA HYDROLASE 2, MITOCHONDRIAL"/>
    <property type="match status" value="1"/>
</dbReference>